<dbReference type="AlphaFoldDB" id="A0A2H3DIM5"/>
<dbReference type="OrthoDB" id="5973539at2759"/>
<dbReference type="Proteomes" id="UP000217790">
    <property type="component" value="Unassembled WGS sequence"/>
</dbReference>
<name>A0A2H3DIM5_ARMGA</name>
<sequence length="147" mass="16487">MIDFVEKYVCEPSAEYCGFKSWDDFFTGLFGLGVRPVAFPDNHDIVNSACESTVYCISYNIEELDISWLKGEPYWLNHMLNHGDLASQFVGRTVYQAFLSATKYHLWDSPVNGKVVKTVMIPGTYDAESPAMGFPNPDPDALNLSQA</sequence>
<dbReference type="InParanoid" id="A0A2H3DIM5"/>
<accession>A0A2H3DIM5</accession>
<dbReference type="GO" id="GO:0004609">
    <property type="term" value="F:phosphatidylserine decarboxylase activity"/>
    <property type="evidence" value="ECO:0007669"/>
    <property type="project" value="InterPro"/>
</dbReference>
<evidence type="ECO:0000313" key="3">
    <source>
        <dbReference type="EMBL" id="PBK88083.1"/>
    </source>
</evidence>
<dbReference type="PANTHER" id="PTHR10067">
    <property type="entry name" value="PHOSPHATIDYLSERINE DECARBOXYLASE"/>
    <property type="match status" value="1"/>
</dbReference>
<dbReference type="GO" id="GO:0005739">
    <property type="term" value="C:mitochondrion"/>
    <property type="evidence" value="ECO:0007669"/>
    <property type="project" value="TreeGrafter"/>
</dbReference>
<organism evidence="3 4">
    <name type="scientific">Armillaria gallica</name>
    <name type="common">Bulbous honey fungus</name>
    <name type="synonym">Armillaria bulbosa</name>
    <dbReference type="NCBI Taxonomy" id="47427"/>
    <lineage>
        <taxon>Eukaryota</taxon>
        <taxon>Fungi</taxon>
        <taxon>Dikarya</taxon>
        <taxon>Basidiomycota</taxon>
        <taxon>Agaricomycotina</taxon>
        <taxon>Agaricomycetes</taxon>
        <taxon>Agaricomycetidae</taxon>
        <taxon>Agaricales</taxon>
        <taxon>Marasmiineae</taxon>
        <taxon>Physalacriaceae</taxon>
        <taxon>Armillaria</taxon>
    </lineage>
</organism>
<gene>
    <name evidence="3" type="ORF">ARMGADRAFT_1121192</name>
</gene>
<keyword evidence="2" id="KW-0456">Lyase</keyword>
<evidence type="ECO:0000256" key="1">
    <source>
        <dbReference type="ARBA" id="ARBA00022793"/>
    </source>
</evidence>
<reference evidence="4" key="1">
    <citation type="journal article" date="2017" name="Nat. Ecol. Evol.">
        <title>Genome expansion and lineage-specific genetic innovations in the forest pathogenic fungi Armillaria.</title>
        <authorList>
            <person name="Sipos G."/>
            <person name="Prasanna A.N."/>
            <person name="Walter M.C."/>
            <person name="O'Connor E."/>
            <person name="Balint B."/>
            <person name="Krizsan K."/>
            <person name="Kiss B."/>
            <person name="Hess J."/>
            <person name="Varga T."/>
            <person name="Slot J."/>
            <person name="Riley R."/>
            <person name="Boka B."/>
            <person name="Rigling D."/>
            <person name="Barry K."/>
            <person name="Lee J."/>
            <person name="Mihaltcheva S."/>
            <person name="LaButti K."/>
            <person name="Lipzen A."/>
            <person name="Waldron R."/>
            <person name="Moloney N.M."/>
            <person name="Sperisen C."/>
            <person name="Kredics L."/>
            <person name="Vagvoelgyi C."/>
            <person name="Patrignani A."/>
            <person name="Fitzpatrick D."/>
            <person name="Nagy I."/>
            <person name="Doyle S."/>
            <person name="Anderson J.B."/>
            <person name="Grigoriev I.V."/>
            <person name="Gueldener U."/>
            <person name="Muensterkoetter M."/>
            <person name="Nagy L.G."/>
        </authorList>
    </citation>
    <scope>NUCLEOTIDE SEQUENCE [LARGE SCALE GENOMIC DNA]</scope>
    <source>
        <strain evidence="4">Ar21-2</strain>
    </source>
</reference>
<proteinExistence type="predicted"/>
<protein>
    <submittedName>
        <fullName evidence="3">Uncharacterized protein</fullName>
    </submittedName>
</protein>
<keyword evidence="4" id="KW-1185">Reference proteome</keyword>
<dbReference type="GO" id="GO:0006646">
    <property type="term" value="P:phosphatidylethanolamine biosynthetic process"/>
    <property type="evidence" value="ECO:0007669"/>
    <property type="project" value="TreeGrafter"/>
</dbReference>
<dbReference type="Pfam" id="PF02666">
    <property type="entry name" value="PS_Dcarbxylase"/>
    <property type="match status" value="1"/>
</dbReference>
<keyword evidence="1" id="KW-0210">Decarboxylase</keyword>
<dbReference type="InterPro" id="IPR003817">
    <property type="entry name" value="PS_Dcarbxylase"/>
</dbReference>
<evidence type="ECO:0000313" key="4">
    <source>
        <dbReference type="Proteomes" id="UP000217790"/>
    </source>
</evidence>
<evidence type="ECO:0000256" key="2">
    <source>
        <dbReference type="ARBA" id="ARBA00023239"/>
    </source>
</evidence>
<dbReference type="STRING" id="47427.A0A2H3DIM5"/>
<dbReference type="EMBL" id="KZ293675">
    <property type="protein sequence ID" value="PBK88083.1"/>
    <property type="molecule type" value="Genomic_DNA"/>
</dbReference>
<dbReference type="PANTHER" id="PTHR10067:SF9">
    <property type="entry name" value="PHOSPHATIDYLSERINE DECARBOXYLASE FAMILY PROTEIN (AFU_ORTHOLOGUE AFUA_7G01730)"/>
    <property type="match status" value="1"/>
</dbReference>